<protein>
    <recommendedName>
        <fullName evidence="4">Pentapeptide repeat protein</fullName>
    </recommendedName>
</protein>
<keyword evidence="1" id="KW-0732">Signal</keyword>
<sequence length="292" mass="31926">MRTFRLCVVLGLFWLFGSGQFNLAHASASVGQDMCQQYASNWTATERQVWGSICQTGQSAYPRPCGEQSFRGEFTHRNSQRQRAVGTGLFQLGFKITSPPELALQTVRGDAYVRCFERYLPGFADIPDFGGAAVVSGAMQSFSGRLVKTVLPRECGYVDAISGQFLAALLTQSPYRERIADKGFKLAGVRITGNLDLTGRTIPGNMEFDCFYFDNASFGDVTSNGSLKFQRGGFEKAPSFEGSRVKGTLVIDEVTMPRLYAAGIVVDKTLALSLPSKDLELLQLDGSTLGKR</sequence>
<evidence type="ECO:0000313" key="2">
    <source>
        <dbReference type="EMBL" id="SIT46221.1"/>
    </source>
</evidence>
<dbReference type="RefSeq" id="WP_143325900.1">
    <property type="nucleotide sequence ID" value="NZ_CYGX02000063.1"/>
</dbReference>
<feature type="signal peptide" evidence="1">
    <location>
        <begin position="1"/>
        <end position="26"/>
    </location>
</feature>
<reference evidence="2 3" key="1">
    <citation type="submission" date="2016-12" db="EMBL/GenBank/DDBJ databases">
        <authorList>
            <person name="Song W.-J."/>
            <person name="Kurnit D.M."/>
        </authorList>
    </citation>
    <scope>NUCLEOTIDE SEQUENCE [LARGE SCALE GENOMIC DNA]</scope>
    <source>
        <strain evidence="2 3">STM7296</strain>
    </source>
</reference>
<dbReference type="EMBL" id="CYGX02000063">
    <property type="protein sequence ID" value="SIT46221.1"/>
    <property type="molecule type" value="Genomic_DNA"/>
</dbReference>
<dbReference type="Proteomes" id="UP000187012">
    <property type="component" value="Unassembled WGS sequence"/>
</dbReference>
<keyword evidence="3" id="KW-1185">Reference proteome</keyword>
<gene>
    <name evidence="2" type="ORF">BN2475_630058</name>
</gene>
<evidence type="ECO:0000256" key="1">
    <source>
        <dbReference type="SAM" id="SignalP"/>
    </source>
</evidence>
<organism evidence="2 3">
    <name type="scientific">Paraburkholderia ribeironis</name>
    <dbReference type="NCBI Taxonomy" id="1247936"/>
    <lineage>
        <taxon>Bacteria</taxon>
        <taxon>Pseudomonadati</taxon>
        <taxon>Pseudomonadota</taxon>
        <taxon>Betaproteobacteria</taxon>
        <taxon>Burkholderiales</taxon>
        <taxon>Burkholderiaceae</taxon>
        <taxon>Paraburkholderia</taxon>
    </lineage>
</organism>
<dbReference type="OrthoDB" id="9124319at2"/>
<evidence type="ECO:0000313" key="3">
    <source>
        <dbReference type="Proteomes" id="UP000187012"/>
    </source>
</evidence>
<feature type="chain" id="PRO_5009944243" description="Pentapeptide repeat protein" evidence="1">
    <location>
        <begin position="27"/>
        <end position="292"/>
    </location>
</feature>
<accession>A0A1N7SFT4</accession>
<evidence type="ECO:0008006" key="4">
    <source>
        <dbReference type="Google" id="ProtNLM"/>
    </source>
</evidence>
<name>A0A1N7SFT4_9BURK</name>
<proteinExistence type="predicted"/>
<dbReference type="AlphaFoldDB" id="A0A1N7SFT4"/>